<feature type="transmembrane region" description="Helical" evidence="5">
    <location>
        <begin position="413"/>
        <end position="435"/>
    </location>
</feature>
<keyword evidence="2 5" id="KW-0812">Transmembrane</keyword>
<keyword evidence="8" id="KW-1185">Reference proteome</keyword>
<dbReference type="EMBL" id="UXSR01000302">
    <property type="protein sequence ID" value="VDD76019.1"/>
    <property type="molecule type" value="Genomic_DNA"/>
</dbReference>
<dbReference type="InterPro" id="IPR020846">
    <property type="entry name" value="MFS_dom"/>
</dbReference>
<feature type="domain" description="Major facilitator superfamily (MFS) profile" evidence="6">
    <location>
        <begin position="145"/>
        <end position="590"/>
    </location>
</feature>
<dbReference type="Proteomes" id="UP000267029">
    <property type="component" value="Unassembled WGS sequence"/>
</dbReference>
<feature type="transmembrane region" description="Helical" evidence="5">
    <location>
        <begin position="441"/>
        <end position="465"/>
    </location>
</feature>
<keyword evidence="4 5" id="KW-0472">Membrane</keyword>
<dbReference type="InterPro" id="IPR005828">
    <property type="entry name" value="MFS_sugar_transport-like"/>
</dbReference>
<evidence type="ECO:0000256" key="4">
    <source>
        <dbReference type="ARBA" id="ARBA00023136"/>
    </source>
</evidence>
<name>A0A0R3U5L6_MESCO</name>
<dbReference type="InterPro" id="IPR036259">
    <property type="entry name" value="MFS_trans_sf"/>
</dbReference>
<feature type="transmembrane region" description="Helical" evidence="5">
    <location>
        <begin position="276"/>
        <end position="299"/>
    </location>
</feature>
<feature type="transmembrane region" description="Helical" evidence="5">
    <location>
        <begin position="505"/>
        <end position="525"/>
    </location>
</feature>
<sequence>MSQPRPGDMDVHVEDAKHATGRTVDGLLEDVVKPFGCWQFVVLMLGICTDIPAAIFPIYANSVPSKFRCQVEPHIQQLLLANQTDFVNLNSGVLDPKGPPELVGNQYAFPFDDIAAATGPWGNQTKAPGCFRYKRDYDRVKRLEEFFSVPKSVSVEACPHGYVYEADKFQYPSGIVIEWDLVCDREWLAPLSTSLYMLGMVPGFWIGGILADSIGRRPTALAFWTLQVVVGVLCSFAPNFTSYAVFRFLLGLTSVARANVLLILPGELTVAKYRFIVSSSMCIVQSFINRALVTLVAYFLPYWRWVHLAITSPLAIGILQIWLLPESPRWLLAKGRHEEAMDTLYKGYLINRRGWFCWKQPKPRNLTLTEFRNHFFLDSEGVDKDDKEKRRNPCVRFLDGLRRPYQTAYLTRVSLIATFLFTAQAACLFGVLLYARIIRSYVYLVAFINNLTGIPGAFLSAILYAKIRHRKLPLMIVYLCASFCLAAGGIYALLTPHSNDIGLTISSNLGLILCTAITNMILTYIPELYPSCIRSQGLGNAAGLGRFGATLGTFINELDVQLSHGTPLIIYAGLLLLALVALIFLPDTTGENLVDRFEERKAPEDDRLEKT</sequence>
<feature type="transmembrane region" description="Helical" evidence="5">
    <location>
        <begin position="472"/>
        <end position="493"/>
    </location>
</feature>
<evidence type="ECO:0000259" key="6">
    <source>
        <dbReference type="PROSITE" id="PS50850"/>
    </source>
</evidence>
<dbReference type="STRING" id="53468.A0A0R3U5L6"/>
<feature type="transmembrane region" description="Helical" evidence="5">
    <location>
        <begin position="219"/>
        <end position="238"/>
    </location>
</feature>
<reference evidence="7 8" key="1">
    <citation type="submission" date="2018-10" db="EMBL/GenBank/DDBJ databases">
        <authorList>
            <consortium name="Pathogen Informatics"/>
        </authorList>
    </citation>
    <scope>NUCLEOTIDE SEQUENCE [LARGE SCALE GENOMIC DNA]</scope>
</reference>
<feature type="transmembrane region" description="Helical" evidence="5">
    <location>
        <begin position="568"/>
        <end position="586"/>
    </location>
</feature>
<organism evidence="7 8">
    <name type="scientific">Mesocestoides corti</name>
    <name type="common">Flatworm</name>
    <dbReference type="NCBI Taxonomy" id="53468"/>
    <lineage>
        <taxon>Eukaryota</taxon>
        <taxon>Metazoa</taxon>
        <taxon>Spiralia</taxon>
        <taxon>Lophotrochozoa</taxon>
        <taxon>Platyhelminthes</taxon>
        <taxon>Cestoda</taxon>
        <taxon>Eucestoda</taxon>
        <taxon>Cyclophyllidea</taxon>
        <taxon>Mesocestoididae</taxon>
        <taxon>Mesocestoides</taxon>
    </lineage>
</organism>
<reference evidence="9" key="2">
    <citation type="submission" date="2019-11" db="UniProtKB">
        <authorList>
            <consortium name="WormBaseParasite"/>
        </authorList>
    </citation>
    <scope>IDENTIFICATION</scope>
</reference>
<proteinExistence type="predicted"/>
<feature type="transmembrane region" description="Helical" evidence="5">
    <location>
        <begin position="187"/>
        <end position="207"/>
    </location>
</feature>
<feature type="transmembrane region" description="Helical" evidence="5">
    <location>
        <begin position="305"/>
        <end position="324"/>
    </location>
</feature>
<keyword evidence="3 5" id="KW-1133">Transmembrane helix</keyword>
<dbReference type="GO" id="GO:0016020">
    <property type="term" value="C:membrane"/>
    <property type="evidence" value="ECO:0007669"/>
    <property type="project" value="UniProtKB-SubCell"/>
</dbReference>
<dbReference type="InterPro" id="IPR005829">
    <property type="entry name" value="Sugar_transporter_CS"/>
</dbReference>
<dbReference type="WBParaSite" id="MCU_007614-RA">
    <property type="protein sequence ID" value="MCU_007614-RA"/>
    <property type="gene ID" value="MCU_007614"/>
</dbReference>
<dbReference type="Pfam" id="PF00083">
    <property type="entry name" value="Sugar_tr"/>
    <property type="match status" value="1"/>
</dbReference>
<evidence type="ECO:0000256" key="2">
    <source>
        <dbReference type="ARBA" id="ARBA00022692"/>
    </source>
</evidence>
<protein>
    <submittedName>
        <fullName evidence="9">MFS domain-containing protein</fullName>
    </submittedName>
</protein>
<dbReference type="Gene3D" id="1.20.1250.20">
    <property type="entry name" value="MFS general substrate transporter like domains"/>
    <property type="match status" value="1"/>
</dbReference>
<evidence type="ECO:0000313" key="8">
    <source>
        <dbReference type="Proteomes" id="UP000267029"/>
    </source>
</evidence>
<dbReference type="GO" id="GO:0022857">
    <property type="term" value="F:transmembrane transporter activity"/>
    <property type="evidence" value="ECO:0007669"/>
    <property type="project" value="InterPro"/>
</dbReference>
<comment type="subcellular location">
    <subcellularLocation>
        <location evidence="1">Membrane</location>
        <topology evidence="1">Multi-pass membrane protein</topology>
    </subcellularLocation>
</comment>
<accession>A0A0R3U5L6</accession>
<evidence type="ECO:0000313" key="7">
    <source>
        <dbReference type="EMBL" id="VDD76019.1"/>
    </source>
</evidence>
<evidence type="ECO:0000256" key="1">
    <source>
        <dbReference type="ARBA" id="ARBA00004141"/>
    </source>
</evidence>
<feature type="transmembrane region" description="Helical" evidence="5">
    <location>
        <begin position="244"/>
        <end position="264"/>
    </location>
</feature>
<dbReference type="OrthoDB" id="5141738at2759"/>
<evidence type="ECO:0000313" key="9">
    <source>
        <dbReference type="WBParaSite" id="MCU_007614-RA"/>
    </source>
</evidence>
<dbReference type="PROSITE" id="PS50850">
    <property type="entry name" value="MFS"/>
    <property type="match status" value="1"/>
</dbReference>
<dbReference type="SUPFAM" id="SSF103473">
    <property type="entry name" value="MFS general substrate transporter"/>
    <property type="match status" value="1"/>
</dbReference>
<evidence type="ECO:0000256" key="3">
    <source>
        <dbReference type="ARBA" id="ARBA00022989"/>
    </source>
</evidence>
<gene>
    <name evidence="7" type="ORF">MCOS_LOCUS2022</name>
</gene>
<dbReference type="AlphaFoldDB" id="A0A0R3U5L6"/>
<evidence type="ECO:0000256" key="5">
    <source>
        <dbReference type="SAM" id="Phobius"/>
    </source>
</evidence>
<dbReference type="PROSITE" id="PS00216">
    <property type="entry name" value="SUGAR_TRANSPORT_1"/>
    <property type="match status" value="1"/>
</dbReference>
<dbReference type="PANTHER" id="PTHR24064">
    <property type="entry name" value="SOLUTE CARRIER FAMILY 22 MEMBER"/>
    <property type="match status" value="1"/>
</dbReference>